<sequence length="376" mass="42401">MVRQPNSNLPQELLEDILSRVPYKSLSRFKCVSKFWYALFSDPKFQALHLSHFIKHHTFDNSVLLGLSFPSGLNLQNYKLFSLSGNDSSAVDNLLPKFKLLSTKFRISGHCNGILCLAGGYWSHNDEVILYNPATREFTSLPDSKMRSNSSSALAVGLGYDSRTDDYKVVRIWSVDTGVYTTNRVEVYSLNTDSWTRMYNSNTRDFDFAEDCFALFFKGTYYWWGSKRGDKSTIILGLTMGHEDFLKVSVPDNVDISKSNGRSLAVWKQSISLICCSGSGLNMSIDIWVMKGSGVQCSWTKMQSVTSLLLEEPKPLVFWKENEILLETTNGEIKSYNVVTQKIKDLKIEGNPVLHSVQAVNYEATLVPIKGGSYLT</sequence>
<dbReference type="SUPFAM" id="SSF81383">
    <property type="entry name" value="F-box domain"/>
    <property type="match status" value="1"/>
</dbReference>
<reference evidence="2" key="1">
    <citation type="submission" date="2023-10" db="EMBL/GenBank/DDBJ databases">
        <title>Chromosome-level genome of the transformable northern wattle, Acacia crassicarpa.</title>
        <authorList>
            <person name="Massaro I."/>
            <person name="Sinha N.R."/>
            <person name="Poethig S."/>
            <person name="Leichty A.R."/>
        </authorList>
    </citation>
    <scope>NUCLEOTIDE SEQUENCE</scope>
    <source>
        <strain evidence="2">Acra3RX</strain>
        <tissue evidence="2">Leaf</tissue>
    </source>
</reference>
<dbReference type="PANTHER" id="PTHR31672">
    <property type="entry name" value="BNACNNG10540D PROTEIN"/>
    <property type="match status" value="1"/>
</dbReference>
<dbReference type="NCBIfam" id="TIGR01640">
    <property type="entry name" value="F_box_assoc_1"/>
    <property type="match status" value="1"/>
</dbReference>
<dbReference type="SMART" id="SM00256">
    <property type="entry name" value="FBOX"/>
    <property type="match status" value="1"/>
</dbReference>
<dbReference type="InterPro" id="IPR015915">
    <property type="entry name" value="Kelch-typ_b-propeller"/>
</dbReference>
<dbReference type="Gene3D" id="1.20.1280.50">
    <property type="match status" value="1"/>
</dbReference>
<dbReference type="InterPro" id="IPR001810">
    <property type="entry name" value="F-box_dom"/>
</dbReference>
<dbReference type="InterPro" id="IPR050796">
    <property type="entry name" value="SCF_F-box_component"/>
</dbReference>
<evidence type="ECO:0000313" key="2">
    <source>
        <dbReference type="EMBL" id="KAK4280844.1"/>
    </source>
</evidence>
<feature type="domain" description="F-box" evidence="1">
    <location>
        <begin position="3"/>
        <end position="48"/>
    </location>
</feature>
<dbReference type="Gene3D" id="2.120.10.80">
    <property type="entry name" value="Kelch-type beta propeller"/>
    <property type="match status" value="1"/>
</dbReference>
<evidence type="ECO:0000259" key="1">
    <source>
        <dbReference type="PROSITE" id="PS50181"/>
    </source>
</evidence>
<protein>
    <recommendedName>
        <fullName evidence="1">F-box domain-containing protein</fullName>
    </recommendedName>
</protein>
<dbReference type="PROSITE" id="PS50181">
    <property type="entry name" value="FBOX"/>
    <property type="match status" value="1"/>
</dbReference>
<organism evidence="2 3">
    <name type="scientific">Acacia crassicarpa</name>
    <name type="common">northern wattle</name>
    <dbReference type="NCBI Taxonomy" id="499986"/>
    <lineage>
        <taxon>Eukaryota</taxon>
        <taxon>Viridiplantae</taxon>
        <taxon>Streptophyta</taxon>
        <taxon>Embryophyta</taxon>
        <taxon>Tracheophyta</taxon>
        <taxon>Spermatophyta</taxon>
        <taxon>Magnoliopsida</taxon>
        <taxon>eudicotyledons</taxon>
        <taxon>Gunneridae</taxon>
        <taxon>Pentapetalae</taxon>
        <taxon>rosids</taxon>
        <taxon>fabids</taxon>
        <taxon>Fabales</taxon>
        <taxon>Fabaceae</taxon>
        <taxon>Caesalpinioideae</taxon>
        <taxon>mimosoid clade</taxon>
        <taxon>Acacieae</taxon>
        <taxon>Acacia</taxon>
    </lineage>
</organism>
<keyword evidence="3" id="KW-1185">Reference proteome</keyword>
<dbReference type="InterPro" id="IPR006527">
    <property type="entry name" value="F-box-assoc_dom_typ1"/>
</dbReference>
<dbReference type="InterPro" id="IPR011043">
    <property type="entry name" value="Gal_Oxase/kelch_b-propeller"/>
</dbReference>
<dbReference type="CDD" id="cd22157">
    <property type="entry name" value="F-box_AtFBW1-like"/>
    <property type="match status" value="1"/>
</dbReference>
<dbReference type="EMBL" id="JAWXYG010000002">
    <property type="protein sequence ID" value="KAK4280844.1"/>
    <property type="molecule type" value="Genomic_DNA"/>
</dbReference>
<name>A0AAE1N194_9FABA</name>
<dbReference type="Proteomes" id="UP001293593">
    <property type="component" value="Unassembled WGS sequence"/>
</dbReference>
<dbReference type="PANTHER" id="PTHR31672:SF13">
    <property type="entry name" value="F-BOX PROTEIN CPR30-LIKE"/>
    <property type="match status" value="1"/>
</dbReference>
<dbReference type="AlphaFoldDB" id="A0AAE1N194"/>
<dbReference type="Pfam" id="PF00646">
    <property type="entry name" value="F-box"/>
    <property type="match status" value="1"/>
</dbReference>
<accession>A0AAE1N194</accession>
<evidence type="ECO:0000313" key="3">
    <source>
        <dbReference type="Proteomes" id="UP001293593"/>
    </source>
</evidence>
<dbReference type="InterPro" id="IPR036047">
    <property type="entry name" value="F-box-like_dom_sf"/>
</dbReference>
<gene>
    <name evidence="2" type="ORF">QN277_012413</name>
</gene>
<dbReference type="SUPFAM" id="SSF50965">
    <property type="entry name" value="Galactose oxidase, central domain"/>
    <property type="match status" value="1"/>
</dbReference>
<comment type="caution">
    <text evidence="2">The sequence shown here is derived from an EMBL/GenBank/DDBJ whole genome shotgun (WGS) entry which is preliminary data.</text>
</comment>
<dbReference type="InterPro" id="IPR017451">
    <property type="entry name" value="F-box-assoc_interact_dom"/>
</dbReference>
<dbReference type="Pfam" id="PF07734">
    <property type="entry name" value="FBA_1"/>
    <property type="match status" value="1"/>
</dbReference>
<proteinExistence type="predicted"/>